<sequence length="291" mass="33041">MIVMETIEQLKKIELENSTPDDVRKILYESPLPAIKSVITKGTYIIRARKGDGYTKRSQMTYCPVEFCKSLQRATLNGQTMFYGVISDDQSHLENARAISCAECSKLTRAGLESIGREKFTLSYWEVVKPISVVSFITDSTFPKVQNNKLLSDLRNTFNNMSLTSQEKNLIRFISDEFSKIVTDNREYLITATISSDIINKTKTDGIIFPSVQLGGQGGLNIALSPNAVNSKLRFIRTLGQTLYKNKDKSLIRIEKYTEKNSKTHIKYQFSNQILLDELNIKDVNELPLIE</sequence>
<evidence type="ECO:0008006" key="3">
    <source>
        <dbReference type="Google" id="ProtNLM"/>
    </source>
</evidence>
<protein>
    <recommendedName>
        <fullName evidence="3">RES domain-containing protein</fullName>
    </recommendedName>
</protein>
<evidence type="ECO:0000313" key="2">
    <source>
        <dbReference type="Proteomes" id="UP001167871"/>
    </source>
</evidence>
<keyword evidence="2" id="KW-1185">Reference proteome</keyword>
<gene>
    <name evidence="1" type="ORF">QVO10_04205</name>
</gene>
<name>A0ABT7X3C6_9BACE</name>
<dbReference type="Proteomes" id="UP001167871">
    <property type="component" value="Unassembled WGS sequence"/>
</dbReference>
<evidence type="ECO:0000313" key="1">
    <source>
        <dbReference type="EMBL" id="MDN0048595.1"/>
    </source>
</evidence>
<reference evidence="1" key="2">
    <citation type="submission" date="2024-05" db="EMBL/GenBank/DDBJ databases">
        <title>Identification and characterization of horizontal gene transfer across gut microbiota members of farm animals based on homology search.</title>
        <authorList>
            <person name="Schwarzerova J."/>
            <person name="Nykrynova M."/>
            <person name="Jureckova K."/>
            <person name="Cejkova D."/>
            <person name="Rychlik I."/>
        </authorList>
    </citation>
    <scope>NUCLEOTIDE SEQUENCE</scope>
    <source>
        <strain evidence="1">84_SSukc20</strain>
    </source>
</reference>
<accession>A0ABT7X3C6</accession>
<reference evidence="1" key="1">
    <citation type="submission" date="2023-06" db="EMBL/GenBank/DDBJ databases">
        <authorList>
            <person name="Zeman M."/>
            <person name="Kubasova T."/>
            <person name="Jahodarova E."/>
            <person name="Nykrynova M."/>
            <person name="Rychlik I."/>
        </authorList>
    </citation>
    <scope>NUCLEOTIDE SEQUENCE</scope>
    <source>
        <strain evidence="1">84_SSukc20</strain>
    </source>
</reference>
<proteinExistence type="predicted"/>
<organism evidence="1 2">
    <name type="scientific">Bacteroides gallinaceum</name>
    <dbReference type="NCBI Taxonomy" id="1462571"/>
    <lineage>
        <taxon>Bacteria</taxon>
        <taxon>Pseudomonadati</taxon>
        <taxon>Bacteroidota</taxon>
        <taxon>Bacteroidia</taxon>
        <taxon>Bacteroidales</taxon>
        <taxon>Bacteroidaceae</taxon>
        <taxon>Bacteroides</taxon>
    </lineage>
</organism>
<dbReference type="EMBL" id="JAUEII010000006">
    <property type="protein sequence ID" value="MDN0048595.1"/>
    <property type="molecule type" value="Genomic_DNA"/>
</dbReference>
<dbReference type="RefSeq" id="WP_204405133.1">
    <property type="nucleotide sequence ID" value="NZ_JAUEII010000006.1"/>
</dbReference>
<comment type="caution">
    <text evidence="1">The sequence shown here is derived from an EMBL/GenBank/DDBJ whole genome shotgun (WGS) entry which is preliminary data.</text>
</comment>